<evidence type="ECO:0000313" key="3">
    <source>
        <dbReference type="EMBL" id="EGX52550.1"/>
    </source>
</evidence>
<dbReference type="GO" id="GO:0000287">
    <property type="term" value="F:magnesium ion binding"/>
    <property type="evidence" value="ECO:0007669"/>
    <property type="project" value="InterPro"/>
</dbReference>
<feature type="region of interest" description="Disordered" evidence="1">
    <location>
        <begin position="1"/>
        <end position="23"/>
    </location>
</feature>
<reference evidence="3 4" key="1">
    <citation type="journal article" date="2011" name="PLoS Pathog.">
        <title>Genomic and proteomic analyses of the fungus Arthrobotrys oligospora provide insights into nematode-trap formation.</title>
        <authorList>
            <person name="Yang J."/>
            <person name="Wang L."/>
            <person name="Ji X."/>
            <person name="Feng Y."/>
            <person name="Li X."/>
            <person name="Zou C."/>
            <person name="Xu J."/>
            <person name="Ren Y."/>
            <person name="Mi Q."/>
            <person name="Wu J."/>
            <person name="Liu S."/>
            <person name="Liu Y."/>
            <person name="Huang X."/>
            <person name="Wang H."/>
            <person name="Niu X."/>
            <person name="Li J."/>
            <person name="Liang L."/>
            <person name="Luo Y."/>
            <person name="Ji K."/>
            <person name="Zhou W."/>
            <person name="Yu Z."/>
            <person name="Li G."/>
            <person name="Liu Y."/>
            <person name="Li L."/>
            <person name="Qiao M."/>
            <person name="Feng L."/>
            <person name="Zhang K.-Q."/>
        </authorList>
    </citation>
    <scope>NUCLEOTIDE SEQUENCE [LARGE SCALE GENOMIC DNA]</scope>
    <source>
        <strain evidence="4">ATCC 24927 / CBS 115.81 / DSM 1491</strain>
    </source>
</reference>
<dbReference type="GO" id="GO:0006281">
    <property type="term" value="P:DNA repair"/>
    <property type="evidence" value="ECO:0007669"/>
    <property type="project" value="InterPro"/>
</dbReference>
<proteinExistence type="predicted"/>
<dbReference type="PANTHER" id="PTHR36180">
    <property type="entry name" value="DNA-BINDING PROTEIN-RELATED-RELATED"/>
    <property type="match status" value="1"/>
</dbReference>
<feature type="compositionally biased region" description="Polar residues" evidence="1">
    <location>
        <begin position="8"/>
        <end position="18"/>
    </location>
</feature>
<accession>G1X2S5</accession>
<dbReference type="GO" id="GO:0006310">
    <property type="term" value="P:DNA recombination"/>
    <property type="evidence" value="ECO:0007669"/>
    <property type="project" value="InterPro"/>
</dbReference>
<dbReference type="InParanoid" id="G1X2S5"/>
<organism evidence="3 4">
    <name type="scientific">Arthrobotrys oligospora (strain ATCC 24927 / CBS 115.81 / DSM 1491)</name>
    <name type="common">Nematode-trapping fungus</name>
    <name type="synonym">Didymozoophaga oligospora</name>
    <dbReference type="NCBI Taxonomy" id="756982"/>
    <lineage>
        <taxon>Eukaryota</taxon>
        <taxon>Fungi</taxon>
        <taxon>Dikarya</taxon>
        <taxon>Ascomycota</taxon>
        <taxon>Pezizomycotina</taxon>
        <taxon>Orbiliomycetes</taxon>
        <taxon>Orbiliales</taxon>
        <taxon>Orbiliaceae</taxon>
        <taxon>Orbilia</taxon>
        <taxon>Orbilia oligospora</taxon>
    </lineage>
</organism>
<dbReference type="RefSeq" id="XP_011118787.1">
    <property type="nucleotide sequence ID" value="XM_011120485.1"/>
</dbReference>
<dbReference type="EMBL" id="ADOT01000022">
    <property type="protein sequence ID" value="EGX52550.1"/>
    <property type="molecule type" value="Genomic_DNA"/>
</dbReference>
<evidence type="ECO:0000313" key="4">
    <source>
        <dbReference type="Proteomes" id="UP000008784"/>
    </source>
</evidence>
<dbReference type="SUPFAM" id="SSF103084">
    <property type="entry name" value="Holliday junction resolvase RusA"/>
    <property type="match status" value="1"/>
</dbReference>
<dbReference type="InterPro" id="IPR036614">
    <property type="entry name" value="RusA-like_sf"/>
</dbReference>
<dbReference type="Gene3D" id="3.30.1330.70">
    <property type="entry name" value="Holliday junction resolvase RusA"/>
    <property type="match status" value="1"/>
</dbReference>
<gene>
    <name evidence="3" type="ORF">AOL_s00009g1</name>
</gene>
<sequence>MTLAQFAASKSQPATATPSVADKPEAELPLTQKDIFDISGVEAWACVRAAFGDKEEYTFSESKFGHTWAADSVEAPEFTQVSPLTIDKAKLLIRESILFGVDEWLLSIEFDDAAASLDMSERIRTVALEASGEYGMNSTDFIAAMGSLDVSSWSNIRQIRMHIREKAKPVSDPLPESRIWPLEVGIVFDQVDGADMLDESQQNKLKANINQLWLERTATSEIITAVSELGPLAGRHLISADGRKYQSAACVAIIEQLRRLPKPSTELAAVEITLYPPDARRRDIDNYNKALLDALTHAGVWGDDSQIKRMLVEWGPIVPKGKCKRNGRAGPSQQSEYGENMSNHHVMGTATPKKDSYLVVDGCLINSFEPNLYSLNDIHKASGGSASKKPAFYLRTLTAKRILNALPGERWEKLHVIRGGVLQGTFASQELVFAYALWLSPDFYRSAQRGGKMSQLHQIIPITQGNIGNHITPMVSAKRLHAFLGVGRDFTNWIKGRISQYGFAENTDYVVYANSGENPLGGRPTVDYLITIDMGKELAMVERNEKGRQVRRYFITCEQQAKMRVGTPSLPNFSDPAQAARAWADEFEARQRAETVTHQQAEYIEHLESLFTDGLSPVQFCKRLNGVNTSKISAWLVSANWLYDDNPEGRSAQWRVRSYARDKYLTEKSSKVSPNSAVSFTTYQPVLLREGAVWLYKNYLKGKLPMKVTWNGSFTHDKDLAGGLHSLSRKDKENLIDIIRENSLLCVTDDGRTTTLHHPKFGHKSVAPVIASSKTLKEATMNKPTVTPEELRKQAEALIRAAEEAEKKAGDRAEIKKQLDPLKLEILQAYGMASRKFDEFVDAMADMGKAVQKFKDLTV</sequence>
<keyword evidence="4" id="KW-1185">Reference proteome</keyword>
<dbReference type="Pfam" id="PF05866">
    <property type="entry name" value="RusA"/>
    <property type="match status" value="1"/>
</dbReference>
<dbReference type="PANTHER" id="PTHR36180:SF1">
    <property type="entry name" value="ANTA_ANTB ANTIREPRESSOR DOMAIN-CONTAINING PROTEIN"/>
    <property type="match status" value="1"/>
</dbReference>
<dbReference type="InterPro" id="IPR018004">
    <property type="entry name" value="KilA/APSES_HTH"/>
</dbReference>
<dbReference type="AlphaFoldDB" id="G1X2S5"/>
<dbReference type="HOGENOM" id="CLU_332869_0_0_1"/>
<dbReference type="InterPro" id="IPR008822">
    <property type="entry name" value="Endonuclease_RusA-like"/>
</dbReference>
<dbReference type="SMART" id="SM01252">
    <property type="entry name" value="KilA-N"/>
    <property type="match status" value="1"/>
</dbReference>
<name>G1X2S5_ARTOA</name>
<dbReference type="eggNOG" id="ENOG502SY8T">
    <property type="taxonomic scope" value="Eukaryota"/>
</dbReference>
<dbReference type="Pfam" id="PF04383">
    <property type="entry name" value="KilA-N"/>
    <property type="match status" value="1"/>
</dbReference>
<dbReference type="GeneID" id="22889772"/>
<protein>
    <recommendedName>
        <fullName evidence="2">KilA/APSES-type HTH DNA-binding domain-containing protein</fullName>
    </recommendedName>
</protein>
<dbReference type="Proteomes" id="UP000008784">
    <property type="component" value="Unassembled WGS sequence"/>
</dbReference>
<feature type="domain" description="KilA/APSES-type HTH DNA-binding" evidence="2">
    <location>
        <begin position="361"/>
        <end position="450"/>
    </location>
</feature>
<evidence type="ECO:0000256" key="1">
    <source>
        <dbReference type="SAM" id="MobiDB-lite"/>
    </source>
</evidence>
<comment type="caution">
    <text evidence="3">The sequence shown here is derived from an EMBL/GenBank/DDBJ whole genome shotgun (WGS) entry which is preliminary data.</text>
</comment>
<dbReference type="InterPro" id="IPR013557">
    <property type="entry name" value="AntA/B_antirep"/>
</dbReference>
<dbReference type="Pfam" id="PF08346">
    <property type="entry name" value="AntA"/>
    <property type="match status" value="1"/>
</dbReference>
<evidence type="ECO:0000259" key="2">
    <source>
        <dbReference type="SMART" id="SM01252"/>
    </source>
</evidence>